<sequence length="376" mass="42390">MRVFFQKLWCIYELAVRAKARSFASMDFAPVWLPIFCLCNIITYLLGALMNLPWKLEPVEGDQSSCFTQLFWLIYGSPLLYFFSAIPITYFCFLKLESHKTMLDQMASFDLRMARCSLETDRIMIRRQVLGFFDEALRPPLSVSVDELLSAHAKQTFNQEQELEHSEHEYPTEPNPLEEEDWLLAWGHSGFRHVTSYPSQEEIIDEFNAYVRGPLRENVVRSFGREDHIPFKVCLVSCLPCFGTGLALILGCDGHRDCQLAALSLGFNSVIRYQVTNATMTLVLWPVSNLVVMPLLLRSNQLVARVVSSPSLRFLTGLFFSSSVVSLNACIGSVLSAMLLVGASDATDTSPLWLFGACVGLVLQFLLAFSLFLGSQ</sequence>
<dbReference type="Proteomes" id="UP001642484">
    <property type="component" value="Unassembled WGS sequence"/>
</dbReference>
<feature type="transmembrane region" description="Helical" evidence="1">
    <location>
        <begin position="31"/>
        <end position="50"/>
    </location>
</feature>
<gene>
    <name evidence="2" type="ORF">CCMP2556_LOCUS27669</name>
</gene>
<keyword evidence="1" id="KW-1133">Transmembrane helix</keyword>
<feature type="transmembrane region" description="Helical" evidence="1">
    <location>
        <begin position="70"/>
        <end position="93"/>
    </location>
</feature>
<keyword evidence="3" id="KW-1185">Reference proteome</keyword>
<name>A0ABP0MWU8_9DINO</name>
<keyword evidence="1" id="KW-0472">Membrane</keyword>
<protein>
    <submittedName>
        <fullName evidence="2">Uncharacterized protein</fullName>
    </submittedName>
</protein>
<keyword evidence="1" id="KW-0812">Transmembrane</keyword>
<dbReference type="EMBL" id="CAXAMN010020113">
    <property type="protein sequence ID" value="CAK9055673.1"/>
    <property type="molecule type" value="Genomic_DNA"/>
</dbReference>
<reference evidence="2 3" key="1">
    <citation type="submission" date="2024-02" db="EMBL/GenBank/DDBJ databases">
        <authorList>
            <person name="Chen Y."/>
            <person name="Shah S."/>
            <person name="Dougan E. K."/>
            <person name="Thang M."/>
            <person name="Chan C."/>
        </authorList>
    </citation>
    <scope>NUCLEOTIDE SEQUENCE [LARGE SCALE GENOMIC DNA]</scope>
</reference>
<feature type="transmembrane region" description="Helical" evidence="1">
    <location>
        <begin position="352"/>
        <end position="373"/>
    </location>
</feature>
<accession>A0ABP0MWU8</accession>
<evidence type="ECO:0000256" key="1">
    <source>
        <dbReference type="SAM" id="Phobius"/>
    </source>
</evidence>
<feature type="transmembrane region" description="Helical" evidence="1">
    <location>
        <begin position="271"/>
        <end position="297"/>
    </location>
</feature>
<evidence type="ECO:0000313" key="2">
    <source>
        <dbReference type="EMBL" id="CAK9055673.1"/>
    </source>
</evidence>
<feature type="transmembrane region" description="Helical" evidence="1">
    <location>
        <begin position="318"/>
        <end position="340"/>
    </location>
</feature>
<organism evidence="2 3">
    <name type="scientific">Durusdinium trenchii</name>
    <dbReference type="NCBI Taxonomy" id="1381693"/>
    <lineage>
        <taxon>Eukaryota</taxon>
        <taxon>Sar</taxon>
        <taxon>Alveolata</taxon>
        <taxon>Dinophyceae</taxon>
        <taxon>Suessiales</taxon>
        <taxon>Symbiodiniaceae</taxon>
        <taxon>Durusdinium</taxon>
    </lineage>
</organism>
<feature type="transmembrane region" description="Helical" evidence="1">
    <location>
        <begin position="231"/>
        <end position="251"/>
    </location>
</feature>
<proteinExistence type="predicted"/>
<evidence type="ECO:0000313" key="3">
    <source>
        <dbReference type="Proteomes" id="UP001642484"/>
    </source>
</evidence>
<comment type="caution">
    <text evidence="2">The sequence shown here is derived from an EMBL/GenBank/DDBJ whole genome shotgun (WGS) entry which is preliminary data.</text>
</comment>